<dbReference type="InterPro" id="IPR005560">
    <property type="entry name" value="Csp_YhjQ"/>
</dbReference>
<evidence type="ECO:0008006" key="3">
    <source>
        <dbReference type="Google" id="ProtNLM"/>
    </source>
</evidence>
<dbReference type="EMBL" id="JAAKZV010000239">
    <property type="protein sequence ID" value="NGN68880.1"/>
    <property type="molecule type" value="Genomic_DNA"/>
</dbReference>
<proteinExistence type="predicted"/>
<gene>
    <name evidence="1" type="ORF">G5C51_33930</name>
</gene>
<dbReference type="Pfam" id="PF03860">
    <property type="entry name" value="Csp"/>
    <property type="match status" value="1"/>
</dbReference>
<sequence>MNTRTGEADRQTLVRFIEEAFVCAQECERCAAACLPAIGPDEPEQWSRVDVRCAEICERTARMLSRHPGHDAPELYAQVELCAETCAEQAERLAPYAGTETRASLQAEACARCEKSCRELLGSLA</sequence>
<dbReference type="PANTHER" id="PTHR37310">
    <property type="entry name" value="CYTOPLASMIC PROTEIN-RELATED"/>
    <property type="match status" value="1"/>
</dbReference>
<name>A0A6G4UAY7_9ACTN</name>
<comment type="caution">
    <text evidence="1">The sequence shown here is derived from an EMBL/GenBank/DDBJ whole genome shotgun (WGS) entry which is preliminary data.</text>
</comment>
<accession>A0A6G4UAY7</accession>
<keyword evidence="2" id="KW-1185">Reference proteome</keyword>
<dbReference type="RefSeq" id="WP_165243256.1">
    <property type="nucleotide sequence ID" value="NZ_JAAKZV010000239.1"/>
</dbReference>
<organism evidence="1 2">
    <name type="scientific">Streptomyces coryli</name>
    <dbReference type="NCBI Taxonomy" id="1128680"/>
    <lineage>
        <taxon>Bacteria</taxon>
        <taxon>Bacillati</taxon>
        <taxon>Actinomycetota</taxon>
        <taxon>Actinomycetes</taxon>
        <taxon>Kitasatosporales</taxon>
        <taxon>Streptomycetaceae</taxon>
        <taxon>Streptomyces</taxon>
    </lineage>
</organism>
<dbReference type="PANTHER" id="PTHR37310:SF1">
    <property type="entry name" value="CYTOPLASMIC PROTEIN"/>
    <property type="match status" value="1"/>
</dbReference>
<reference evidence="1 2" key="1">
    <citation type="submission" date="2020-02" db="EMBL/GenBank/DDBJ databases">
        <title>Whole-genome analyses of novel actinobacteria.</title>
        <authorList>
            <person name="Sahin N."/>
        </authorList>
    </citation>
    <scope>NUCLEOTIDE SEQUENCE [LARGE SCALE GENOMIC DNA]</scope>
    <source>
        <strain evidence="1 2">A7024</strain>
    </source>
</reference>
<dbReference type="Gene3D" id="1.20.1270.360">
    <property type="match status" value="1"/>
</dbReference>
<dbReference type="Proteomes" id="UP000481583">
    <property type="component" value="Unassembled WGS sequence"/>
</dbReference>
<protein>
    <recommendedName>
        <fullName evidence="3">Ferredoxin</fullName>
    </recommendedName>
</protein>
<evidence type="ECO:0000313" key="1">
    <source>
        <dbReference type="EMBL" id="NGN68880.1"/>
    </source>
</evidence>
<evidence type="ECO:0000313" key="2">
    <source>
        <dbReference type="Proteomes" id="UP000481583"/>
    </source>
</evidence>
<dbReference type="AlphaFoldDB" id="A0A6G4UAY7"/>